<dbReference type="InterPro" id="IPR055094">
    <property type="entry name" value="NUP210_Ig15"/>
</dbReference>
<dbReference type="InterPro" id="IPR055097">
    <property type="entry name" value="Ig_NUP210_2nd"/>
</dbReference>
<evidence type="ECO:0000259" key="5">
    <source>
        <dbReference type="Pfam" id="PF22963"/>
    </source>
</evidence>
<keyword evidence="2" id="KW-0472">Membrane</keyword>
<evidence type="ECO:0000259" key="4">
    <source>
        <dbReference type="Pfam" id="PF22962"/>
    </source>
</evidence>
<protein>
    <submittedName>
        <fullName evidence="12">Uncharacterized protein</fullName>
    </submittedName>
</protein>
<dbReference type="InterPro" id="IPR045197">
    <property type="entry name" value="NUP210-like"/>
</dbReference>
<dbReference type="OrthoDB" id="361283at2759"/>
<dbReference type="InterPro" id="IPR055098">
    <property type="entry name" value="Ig_NUP210_3rd"/>
</dbReference>
<feature type="domain" description="NUP210 Ig-like" evidence="5">
    <location>
        <begin position="240"/>
        <end position="318"/>
    </location>
</feature>
<dbReference type="Pfam" id="PF24991">
    <property type="entry name" value="Ig_NUP210_4th"/>
    <property type="match status" value="1"/>
</dbReference>
<name>A0A9N9WLJ3_9DIPT</name>
<evidence type="ECO:0000313" key="12">
    <source>
        <dbReference type="EMBL" id="CAG9800274.1"/>
    </source>
</evidence>
<evidence type="ECO:0000259" key="3">
    <source>
        <dbReference type="Pfam" id="PF22959"/>
    </source>
</evidence>
<dbReference type="Pfam" id="PF22962">
    <property type="entry name" value="Ig_NUP210_7th"/>
    <property type="match status" value="1"/>
</dbReference>
<dbReference type="Pfam" id="PF24902">
    <property type="entry name" value="Ig_NUP210_9th"/>
    <property type="match status" value="1"/>
</dbReference>
<feature type="domain" description="NUP210 fourth Ig-like" evidence="10">
    <location>
        <begin position="344"/>
        <end position="415"/>
    </location>
</feature>
<feature type="transmembrane region" description="Helical" evidence="2">
    <location>
        <begin position="1763"/>
        <end position="1781"/>
    </location>
</feature>
<feature type="domain" description="NUP210 Ig-like" evidence="6">
    <location>
        <begin position="18"/>
        <end position="109"/>
    </location>
</feature>
<dbReference type="PANTHER" id="PTHR23019:SF0">
    <property type="entry name" value="NUCLEAR PORE MEMBRANE GLYCOPROTEIN 210"/>
    <property type="match status" value="1"/>
</dbReference>
<dbReference type="InterPro" id="IPR058779">
    <property type="entry name" value="Ig_NUP210_13th"/>
</dbReference>
<dbReference type="InterPro" id="IPR055096">
    <property type="entry name" value="Ig_NUP210_1st"/>
</dbReference>
<dbReference type="Pfam" id="PF22969">
    <property type="entry name" value="Ig_NUP210_2nd"/>
    <property type="match status" value="1"/>
</dbReference>
<dbReference type="InterPro" id="IPR056899">
    <property type="entry name" value="Ig_NUP210_9th"/>
</dbReference>
<evidence type="ECO:0000256" key="1">
    <source>
        <dbReference type="SAM" id="MobiDB-lite"/>
    </source>
</evidence>
<keyword evidence="2" id="KW-0812">Transmembrane</keyword>
<evidence type="ECO:0000313" key="13">
    <source>
        <dbReference type="Proteomes" id="UP001153620"/>
    </source>
</evidence>
<evidence type="ECO:0000259" key="11">
    <source>
        <dbReference type="Pfam" id="PF26181"/>
    </source>
</evidence>
<dbReference type="Pfam" id="PF26182">
    <property type="entry name" value="Ig_NUP210_5th"/>
    <property type="match status" value="1"/>
</dbReference>
<dbReference type="Proteomes" id="UP001153620">
    <property type="component" value="Chromosome 1"/>
</dbReference>
<dbReference type="Pfam" id="PF26181">
    <property type="entry name" value="Ig_NUP210_13th"/>
    <property type="match status" value="1"/>
</dbReference>
<dbReference type="InterPro" id="IPR055099">
    <property type="entry name" value="Ig_NUP210_7th"/>
</dbReference>
<dbReference type="InterPro" id="IPR056898">
    <property type="entry name" value="Ig_NUP210_6th"/>
</dbReference>
<dbReference type="Pfam" id="PF22963">
    <property type="entry name" value="Ig_NUP210_3rd"/>
    <property type="match status" value="1"/>
</dbReference>
<feature type="region of interest" description="Disordered" evidence="1">
    <location>
        <begin position="1816"/>
        <end position="1848"/>
    </location>
</feature>
<evidence type="ECO:0000259" key="6">
    <source>
        <dbReference type="Pfam" id="PF22967"/>
    </source>
</evidence>
<feature type="compositionally biased region" description="Polar residues" evidence="1">
    <location>
        <begin position="1816"/>
        <end position="1839"/>
    </location>
</feature>
<proteinExistence type="predicted"/>
<organism evidence="12 13">
    <name type="scientific">Chironomus riparius</name>
    <dbReference type="NCBI Taxonomy" id="315576"/>
    <lineage>
        <taxon>Eukaryota</taxon>
        <taxon>Metazoa</taxon>
        <taxon>Ecdysozoa</taxon>
        <taxon>Arthropoda</taxon>
        <taxon>Hexapoda</taxon>
        <taxon>Insecta</taxon>
        <taxon>Pterygota</taxon>
        <taxon>Neoptera</taxon>
        <taxon>Endopterygota</taxon>
        <taxon>Diptera</taxon>
        <taxon>Nematocera</taxon>
        <taxon>Chironomoidea</taxon>
        <taxon>Chironomidae</taxon>
        <taxon>Chironominae</taxon>
        <taxon>Chironomus</taxon>
    </lineage>
</organism>
<feature type="domain" description="NUP210 Ig-like" evidence="11">
    <location>
        <begin position="1158"/>
        <end position="1251"/>
    </location>
</feature>
<gene>
    <name evidence="12" type="ORF">CHIRRI_LOCUS3224</name>
</gene>
<evidence type="ECO:0000256" key="2">
    <source>
        <dbReference type="SAM" id="Phobius"/>
    </source>
</evidence>
<dbReference type="InterPro" id="IPR056897">
    <property type="entry name" value="Ig_NUP210_4th"/>
</dbReference>
<dbReference type="GO" id="GO:0005643">
    <property type="term" value="C:nuclear pore"/>
    <property type="evidence" value="ECO:0007669"/>
    <property type="project" value="TreeGrafter"/>
</dbReference>
<evidence type="ECO:0000259" key="7">
    <source>
        <dbReference type="Pfam" id="PF22969"/>
    </source>
</evidence>
<feature type="domain" description="NUP210 Ig-like" evidence="8">
    <location>
        <begin position="895"/>
        <end position="959"/>
    </location>
</feature>
<reference evidence="12" key="1">
    <citation type="submission" date="2022-01" db="EMBL/GenBank/DDBJ databases">
        <authorList>
            <person name="King R."/>
        </authorList>
    </citation>
    <scope>NUCLEOTIDE SEQUENCE</scope>
</reference>
<feature type="domain" description="NUP210 Ig-like" evidence="9">
    <location>
        <begin position="525"/>
        <end position="611"/>
    </location>
</feature>
<dbReference type="EMBL" id="OU895877">
    <property type="protein sequence ID" value="CAG9800274.1"/>
    <property type="molecule type" value="Genomic_DNA"/>
</dbReference>
<feature type="domain" description="NUP210 Ig-like" evidence="3">
    <location>
        <begin position="1345"/>
        <end position="1447"/>
    </location>
</feature>
<reference evidence="12" key="2">
    <citation type="submission" date="2022-10" db="EMBL/GenBank/DDBJ databases">
        <authorList>
            <consortium name="ENA_rothamsted_submissions"/>
            <consortium name="culmorum"/>
            <person name="King R."/>
        </authorList>
    </citation>
    <scope>NUCLEOTIDE SEQUENCE</scope>
</reference>
<dbReference type="Pfam" id="PF24935">
    <property type="entry name" value="Ig_NUP210_6th"/>
    <property type="match status" value="1"/>
</dbReference>
<accession>A0A9N9WLJ3</accession>
<dbReference type="PANTHER" id="PTHR23019">
    <property type="entry name" value="NUCLEAR PORE MEMBRANE GLYCOPROTEIN GP210-RELATED"/>
    <property type="match status" value="1"/>
</dbReference>
<dbReference type="Pfam" id="PF22959">
    <property type="entry name" value="Ig_NUP210_15th"/>
    <property type="match status" value="1"/>
</dbReference>
<feature type="domain" description="NUP210 Ig-like" evidence="7">
    <location>
        <begin position="118"/>
        <end position="231"/>
    </location>
</feature>
<evidence type="ECO:0000259" key="8">
    <source>
        <dbReference type="Pfam" id="PF24902"/>
    </source>
</evidence>
<evidence type="ECO:0000259" key="10">
    <source>
        <dbReference type="Pfam" id="PF24991"/>
    </source>
</evidence>
<keyword evidence="13" id="KW-1185">Reference proteome</keyword>
<feature type="domain" description="NUP210 Ig-like" evidence="4">
    <location>
        <begin position="634"/>
        <end position="729"/>
    </location>
</feature>
<evidence type="ECO:0000259" key="9">
    <source>
        <dbReference type="Pfam" id="PF24935"/>
    </source>
</evidence>
<dbReference type="Pfam" id="PF22967">
    <property type="entry name" value="Ig_NUP210_1st"/>
    <property type="match status" value="1"/>
</dbReference>
<sequence>MKGFIFLIFYLVNYSFALKFNYPRILLPVFDNVRINYTLEVVEKGCFDFRISSGIELIQIQPIYDDIDNDCSHKVVITAISKEKQKKTAIVLAESRLTKEVLRCDVILDVIHSFNVHTTTRELYLEEAAETFELIAQDNQGNDFTTLEGVEFSWNIGTQSRNTKDSNGKAQYQVLRFLTFSESKYHQVPKDVEKFDIMGLKGHMTLIEGINSGTAKVIIKLPYPEYNHVNEITVDITVLANLIIHPNDIHILVGDNVEFKVLQLKQGKLHEVVLGPQYYLEIEKKETAKIDRGLATGLSLGTTLVLLRDKNVIESSINPPLMPKARLRVSEASKMRIELLPYRNWITTENQEHEIAIDLLTKNNEKITLGDRYKIESSFDQSYFNEFGRNSNGSIISGKAVQRGSTLVSGKFNQLSVSAEMIIYGHIDLKPKEVYVPYDVNKPVDSKIQFIASGGDGSFSWFSLNPSVLTIGQDGLADTHLRRLKDFQNDRNDNVIETSIRAAMMKNLKLYKTAKVFFLPPVKLEIVAYNFETAINDYIDVHIGLFAYYKDAYVPFTSCENLNYDIDFVHQLFNIANAESDHTEKLRNGCRIIRLKAIHTGLTTLTVSYRHGNDVLTDNVQLMVYEKLITYNPETNIVVLPIGSSRNVIYQYGPKKVYTVGSELTKDINYEKNFIAVNEIKSDFQDQRFAYNILCRKVGETKLHMEIFNALSSDSFVKYVSIIDTFVYCVKPRFINLISVDKLKTSCPIDSKTSLLHVKSATDALHIEIEILDEQKRKLDNITSLIIDWKFLQTNGIVNHNIVYNRETETDEIDGVLIPKRDFLRTSITEVSVNHKIKAIVREYDGNVLKENQIIPEIPHFGTRKTGESQQLVTPLIENELDFLSFDAALLPMSSVSVFLSPGLVRKLKLGRGSGFYDIKVKNPHLLDVQHDKSTSELVLKPKHIGETVVEITDKCLKIELSKLHVSIVGIGRIELSSPDRVEKTKSIEGIARIYDTNEHLMEIDFNNLNILQLNEKVFNEQILSIKRGHQDNLQSGEIRYVITGNELGETKIIVSSGSVSSLPVNIQVFPPLQLFPRNATIIVGSLLQIRSQGGPKPDTNVVYTIGNNEILGIEGSVVEGLKVGKTKVVGKSVGINPTTGSTTTYSEDFVYINVVPLNKIKIKAPLQRLKSGSIMPVTLWADNDISPMILGTLKNLRVKWQIDQTDIIELRDVFEDIGIVYGESDAISMRVRGLKQGKARITATVYQFNNKFQANIDVTVFKTLELESPKKIVHDPIIIPTRMQVQLKTNLEDTTFEINDQADRSVINVSKDGTVKSFDMLGTSLIIASSVSGDQKLDIPIEVKNINYIMASVIPSIRMKGLERHLPKDLNFGMTVSLHDNLGNKFSHNFEELKWQLSNRDLVEVNIGENFTLNVKLLRQGTNMLAVSLRDSTGIKHHEDYVKLAVKANNGIFNEKLIATLGDIICFDSPLNNGYDWTTSSEALSLEGSVGRIVSVPGSQKISVVHGLGLNSFVNYDIQVRNPDHIQFNQKLDIFNGETYRGQFVVSHHQQSDKLSNIIASNVSSCNGLHSNYSIDFVTCKLVSDDSTILKKFEVSAIFDGRYYACEIKPLQSLEEITSYSRGKDIRLLLEARLVWSGTFDRIELRLTPAIQITPKVINIDKLDQNEIIISGIESILQKVEVISSHPENLLIIPSSQKTVGRLQFKPRLNNQGAIESELFIKIVSPLTQQTIRIPILPPSQDDVEKSDDSWVFLFLSNTGKVIASTVLALAIIGLIFMCLKSRDLDTSGVFQNKNNFQNPNQTLINQNSNNSGVFSASPLQSQRMQSSPIKMNPNQENLIYGDPTLASPHRRYKKTL</sequence>
<keyword evidence="2" id="KW-1133">Transmembrane helix</keyword>